<protein>
    <submittedName>
        <fullName evidence="3">Response regulator</fullName>
    </submittedName>
</protein>
<dbReference type="InterPro" id="IPR001789">
    <property type="entry name" value="Sig_transdc_resp-reg_receiver"/>
</dbReference>
<sequence>MSTGAPDILLIDDSPTTADLFRYALRANKSRITLRAVHDSESALDMLLGNGQAASTALPQLILLDMHLPRVDGLEVLAQLRADERTRQVPVLIYSGADAAEVEAEVIRHGADGYVCKPAEFKDICALIKKIEQQWLKR</sequence>
<evidence type="ECO:0000259" key="2">
    <source>
        <dbReference type="PROSITE" id="PS50110"/>
    </source>
</evidence>
<dbReference type="AlphaFoldDB" id="A0A432MBG3"/>
<feature type="domain" description="Response regulatory" evidence="2">
    <location>
        <begin position="7"/>
        <end position="132"/>
    </location>
</feature>
<accession>A0A432MBG3</accession>
<dbReference type="SUPFAM" id="SSF52172">
    <property type="entry name" value="CheY-like"/>
    <property type="match status" value="1"/>
</dbReference>
<dbReference type="RefSeq" id="WP_126683131.1">
    <property type="nucleotide sequence ID" value="NZ_RYYV01000001.1"/>
</dbReference>
<dbReference type="Proteomes" id="UP000274358">
    <property type="component" value="Unassembled WGS sequence"/>
</dbReference>
<dbReference type="InterPro" id="IPR052893">
    <property type="entry name" value="TCS_response_regulator"/>
</dbReference>
<dbReference type="PROSITE" id="PS50110">
    <property type="entry name" value="RESPONSE_REGULATORY"/>
    <property type="match status" value="1"/>
</dbReference>
<name>A0A432MBG3_9GAMM</name>
<dbReference type="SMART" id="SM00448">
    <property type="entry name" value="REC"/>
    <property type="match status" value="1"/>
</dbReference>
<dbReference type="InterPro" id="IPR011006">
    <property type="entry name" value="CheY-like_superfamily"/>
</dbReference>
<dbReference type="EMBL" id="RYYV01000001">
    <property type="protein sequence ID" value="RUL80081.1"/>
    <property type="molecule type" value="Genomic_DNA"/>
</dbReference>
<evidence type="ECO:0000313" key="4">
    <source>
        <dbReference type="Proteomes" id="UP000274358"/>
    </source>
</evidence>
<evidence type="ECO:0000313" key="3">
    <source>
        <dbReference type="EMBL" id="RUL80081.1"/>
    </source>
</evidence>
<proteinExistence type="predicted"/>
<keyword evidence="1" id="KW-0597">Phosphoprotein</keyword>
<evidence type="ECO:0000256" key="1">
    <source>
        <dbReference type="PROSITE-ProRule" id="PRU00169"/>
    </source>
</evidence>
<dbReference type="Pfam" id="PF00072">
    <property type="entry name" value="Response_reg"/>
    <property type="match status" value="1"/>
</dbReference>
<gene>
    <name evidence="3" type="ORF">EKH80_02510</name>
</gene>
<dbReference type="PANTHER" id="PTHR44520">
    <property type="entry name" value="RESPONSE REGULATOR RCP1-RELATED"/>
    <property type="match status" value="1"/>
</dbReference>
<keyword evidence="4" id="KW-1185">Reference proteome</keyword>
<dbReference type="GO" id="GO:0000160">
    <property type="term" value="P:phosphorelay signal transduction system"/>
    <property type="evidence" value="ECO:0007669"/>
    <property type="project" value="InterPro"/>
</dbReference>
<comment type="caution">
    <text evidence="3">The sequence shown here is derived from an EMBL/GenBank/DDBJ whole genome shotgun (WGS) entry which is preliminary data.</text>
</comment>
<dbReference type="OrthoDB" id="9793549at2"/>
<dbReference type="Gene3D" id="3.40.50.2300">
    <property type="match status" value="1"/>
</dbReference>
<feature type="modified residue" description="4-aspartylphosphate" evidence="1">
    <location>
        <position position="65"/>
    </location>
</feature>
<organism evidence="3 4">
    <name type="scientific">Dyella choica</name>
    <dbReference type="NCBI Taxonomy" id="1927959"/>
    <lineage>
        <taxon>Bacteria</taxon>
        <taxon>Pseudomonadati</taxon>
        <taxon>Pseudomonadota</taxon>
        <taxon>Gammaproteobacteria</taxon>
        <taxon>Lysobacterales</taxon>
        <taxon>Rhodanobacteraceae</taxon>
        <taxon>Dyella</taxon>
    </lineage>
</organism>
<reference evidence="3 4" key="1">
    <citation type="submission" date="2018-12" db="EMBL/GenBank/DDBJ databases">
        <title>Dyella dinghuensis sp. nov. DHOA06 and Dyella choica sp. nov. 4M-K27, isolated from forest soil.</title>
        <authorList>
            <person name="Qiu L.-H."/>
            <person name="Gao Z.-H."/>
        </authorList>
    </citation>
    <scope>NUCLEOTIDE SEQUENCE [LARGE SCALE GENOMIC DNA]</scope>
    <source>
        <strain evidence="3 4">4M-K27</strain>
    </source>
</reference>
<dbReference type="PANTHER" id="PTHR44520:SF1">
    <property type="entry name" value="TWO-COMPONENT SYSTEM REGULATORY PROTEIN"/>
    <property type="match status" value="1"/>
</dbReference>